<dbReference type="VEuPathDB" id="VectorBase:GBRI016649"/>
<evidence type="ECO:0000313" key="3">
    <source>
        <dbReference type="Proteomes" id="UP000091820"/>
    </source>
</evidence>
<protein>
    <submittedName>
        <fullName evidence="2">Uncharacterized protein</fullName>
    </submittedName>
</protein>
<reference evidence="2" key="2">
    <citation type="submission" date="2020-05" db="UniProtKB">
        <authorList>
            <consortium name="EnsemblMetazoa"/>
        </authorList>
    </citation>
    <scope>IDENTIFICATION</scope>
    <source>
        <strain evidence="2">IAEA</strain>
    </source>
</reference>
<reference evidence="3" key="1">
    <citation type="submission" date="2014-03" db="EMBL/GenBank/DDBJ databases">
        <authorList>
            <person name="Aksoy S."/>
            <person name="Warren W."/>
            <person name="Wilson R.K."/>
        </authorList>
    </citation>
    <scope>NUCLEOTIDE SEQUENCE [LARGE SCALE GENOMIC DNA]</scope>
    <source>
        <strain evidence="3">IAEA</strain>
    </source>
</reference>
<dbReference type="AlphaFoldDB" id="A0A1A9WEG7"/>
<name>A0A1A9WEG7_9MUSC</name>
<accession>A0A1A9WEG7</accession>
<organism evidence="2 3">
    <name type="scientific">Glossina brevipalpis</name>
    <dbReference type="NCBI Taxonomy" id="37001"/>
    <lineage>
        <taxon>Eukaryota</taxon>
        <taxon>Metazoa</taxon>
        <taxon>Ecdysozoa</taxon>
        <taxon>Arthropoda</taxon>
        <taxon>Hexapoda</taxon>
        <taxon>Insecta</taxon>
        <taxon>Pterygota</taxon>
        <taxon>Neoptera</taxon>
        <taxon>Endopterygota</taxon>
        <taxon>Diptera</taxon>
        <taxon>Brachycera</taxon>
        <taxon>Muscomorpha</taxon>
        <taxon>Hippoboscoidea</taxon>
        <taxon>Glossinidae</taxon>
        <taxon>Glossina</taxon>
    </lineage>
</organism>
<proteinExistence type="predicted"/>
<feature type="transmembrane region" description="Helical" evidence="1">
    <location>
        <begin position="95"/>
        <end position="117"/>
    </location>
</feature>
<feature type="transmembrane region" description="Helical" evidence="1">
    <location>
        <begin position="68"/>
        <end position="89"/>
    </location>
</feature>
<dbReference type="Proteomes" id="UP000091820">
    <property type="component" value="Unassembled WGS sequence"/>
</dbReference>
<sequence>MIALAFSSLKRKPHTEGELPTCKEGEDDGRAVICTITLYVPLPLPLSLSTFSCWADLLGHNRIAVESVGLLSIGFVLCRSLWVSIYAVVTATVTSTITTALAAAAAAAAATATAVAVK</sequence>
<dbReference type="EnsemblMetazoa" id="GBRI016649-RA">
    <property type="protein sequence ID" value="GBRI016649-PA"/>
    <property type="gene ID" value="GBRI016649"/>
</dbReference>
<keyword evidence="1" id="KW-0472">Membrane</keyword>
<keyword evidence="1" id="KW-1133">Transmembrane helix</keyword>
<evidence type="ECO:0000313" key="2">
    <source>
        <dbReference type="EnsemblMetazoa" id="GBRI016649-PA"/>
    </source>
</evidence>
<evidence type="ECO:0000256" key="1">
    <source>
        <dbReference type="SAM" id="Phobius"/>
    </source>
</evidence>
<keyword evidence="1" id="KW-0812">Transmembrane</keyword>
<keyword evidence="3" id="KW-1185">Reference proteome</keyword>